<accession>A0A4S3JBY2</accession>
<proteinExistence type="predicted"/>
<organism evidence="1 2">
    <name type="scientific">Aspergillus tanneri</name>
    <dbReference type="NCBI Taxonomy" id="1220188"/>
    <lineage>
        <taxon>Eukaryota</taxon>
        <taxon>Fungi</taxon>
        <taxon>Dikarya</taxon>
        <taxon>Ascomycota</taxon>
        <taxon>Pezizomycotina</taxon>
        <taxon>Eurotiomycetes</taxon>
        <taxon>Eurotiomycetidae</taxon>
        <taxon>Eurotiales</taxon>
        <taxon>Aspergillaceae</taxon>
        <taxon>Aspergillus</taxon>
        <taxon>Aspergillus subgen. Circumdati</taxon>
    </lineage>
</organism>
<dbReference type="VEuPathDB" id="FungiDB:EYZ11_008720"/>
<gene>
    <name evidence="1" type="ORF">EYZ11_008720</name>
</gene>
<dbReference type="EMBL" id="SOSA01000381">
    <property type="protein sequence ID" value="THC91827.1"/>
    <property type="molecule type" value="Genomic_DNA"/>
</dbReference>
<evidence type="ECO:0000313" key="2">
    <source>
        <dbReference type="Proteomes" id="UP000308092"/>
    </source>
</evidence>
<comment type="caution">
    <text evidence="1">The sequence shown here is derived from an EMBL/GenBank/DDBJ whole genome shotgun (WGS) entry which is preliminary data.</text>
</comment>
<dbReference type="Proteomes" id="UP000308092">
    <property type="component" value="Unassembled WGS sequence"/>
</dbReference>
<dbReference type="AlphaFoldDB" id="A0A4S3JBY2"/>
<reference evidence="1 2" key="1">
    <citation type="submission" date="2019-03" db="EMBL/GenBank/DDBJ databases">
        <title>The genome sequence of a newly discovered highly antifungal drug resistant Aspergillus species, Aspergillus tanneri NIH 1004.</title>
        <authorList>
            <person name="Mounaud S."/>
            <person name="Singh I."/>
            <person name="Joardar V."/>
            <person name="Pakala S."/>
            <person name="Pakala S."/>
            <person name="Venepally P."/>
            <person name="Hoover J."/>
            <person name="Nierman W."/>
            <person name="Chung J."/>
            <person name="Losada L."/>
        </authorList>
    </citation>
    <scope>NUCLEOTIDE SEQUENCE [LARGE SCALE GENOMIC DNA]</scope>
    <source>
        <strain evidence="1 2">NIH1004</strain>
    </source>
</reference>
<keyword evidence="2" id="KW-1185">Reference proteome</keyword>
<name>A0A4S3JBY2_9EURO</name>
<sequence length="136" mass="14372">MVSKGEDVLVQVSGGRESTLKPCLNIIGGIQPRGLNEIIDGDIPDIVIVAGIDVSLLKCEGVVVAEMELLGMAIVPVDTWEEVEDASMFMPMSIRLAIGIVIIDEETLNPPKSIGKDAVNTARKSACLKVASVNSV</sequence>
<protein>
    <submittedName>
        <fullName evidence="1">Uncharacterized protein</fullName>
    </submittedName>
</protein>
<evidence type="ECO:0000313" key="1">
    <source>
        <dbReference type="EMBL" id="THC91827.1"/>
    </source>
</evidence>